<dbReference type="PRINTS" id="PR01415">
    <property type="entry name" value="ANKYRIN"/>
</dbReference>
<dbReference type="InterPro" id="IPR002110">
    <property type="entry name" value="Ankyrin_rpt"/>
</dbReference>
<dbReference type="PROSITE" id="PS50088">
    <property type="entry name" value="ANK_REPEAT"/>
    <property type="match status" value="4"/>
</dbReference>
<feature type="repeat" description="ANK" evidence="3">
    <location>
        <begin position="163"/>
        <end position="195"/>
    </location>
</feature>
<protein>
    <submittedName>
        <fullName evidence="4">Uncharacterized protein</fullName>
    </submittedName>
</protein>
<evidence type="ECO:0000313" key="4">
    <source>
        <dbReference type="EMBL" id="CAK9078796.1"/>
    </source>
</evidence>
<keyword evidence="1" id="KW-0677">Repeat</keyword>
<organism evidence="4 5">
    <name type="scientific">Durusdinium trenchii</name>
    <dbReference type="NCBI Taxonomy" id="1381693"/>
    <lineage>
        <taxon>Eukaryota</taxon>
        <taxon>Sar</taxon>
        <taxon>Alveolata</taxon>
        <taxon>Dinophyceae</taxon>
        <taxon>Suessiales</taxon>
        <taxon>Symbiodiniaceae</taxon>
        <taxon>Durusdinium</taxon>
    </lineage>
</organism>
<dbReference type="EMBL" id="CAXAMN010023584">
    <property type="protein sequence ID" value="CAK9078796.1"/>
    <property type="molecule type" value="Genomic_DNA"/>
</dbReference>
<gene>
    <name evidence="4" type="ORF">CCMP2556_LOCUS38848</name>
</gene>
<keyword evidence="5" id="KW-1185">Reference proteome</keyword>
<feature type="repeat" description="ANK" evidence="3">
    <location>
        <begin position="196"/>
        <end position="228"/>
    </location>
</feature>
<proteinExistence type="predicted"/>
<dbReference type="PANTHER" id="PTHR24171">
    <property type="entry name" value="ANKYRIN REPEAT DOMAIN-CONTAINING PROTEIN 39-RELATED"/>
    <property type="match status" value="1"/>
</dbReference>
<evidence type="ECO:0000256" key="2">
    <source>
        <dbReference type="ARBA" id="ARBA00023043"/>
    </source>
</evidence>
<keyword evidence="2 3" id="KW-0040">ANK repeat</keyword>
<name>A0ABP0PSQ1_9DINO</name>
<dbReference type="SMART" id="SM00248">
    <property type="entry name" value="ANK"/>
    <property type="match status" value="5"/>
</dbReference>
<evidence type="ECO:0000256" key="1">
    <source>
        <dbReference type="ARBA" id="ARBA00022737"/>
    </source>
</evidence>
<sequence>MTGEPLTCWPSAEVQGAPVKFLKRRLAQEISVNRFRQRWLSDDHTELHDDDQLSSTEVQVVILDFAPSSDGQAQQLIAAAASPDAERLESLLRWPLNPEAAEKPGRTALRKLMRKLLAADTTGDDDENNWYFGPVIRNDEGLACLSLLLEAGAKTGLEEANEEGFTALHVAAYEGDLELVGQLLEAGADQDKATNVGTTALHSATRGGHAEVVRFLLEAGAKPNKWSYYEGTALHVATEHADLKLLELLLAHGADANIVNSMSETPLHLAARAGRKVVVRRLLEAKADADKATSEGLTALDFAIQQGHQEVVQLWPRKGMVHEPWAPEVFGGARGSGLVRGLSPTALVRVSKNLRHRGDTRLGTWGSLAPWRQRCLDLQNPNGHFIQRLGGASPPEVQLLRQAMRDQGLMALFRPPLLHCAPPLVIQARRGAHCGELRSLRCAVLLVWRDPTSRAIFLAYNLGWCYLESVPMVLFVFRVIWSDLRCQSASLLWEFKHLNFMRCTRIIRWASNRLPYTTWGSRVDTPCNDYLDFSGSQIV</sequence>
<comment type="caution">
    <text evidence="4">The sequence shown here is derived from an EMBL/GenBank/DDBJ whole genome shotgun (WGS) entry which is preliminary data.</text>
</comment>
<dbReference type="Proteomes" id="UP001642484">
    <property type="component" value="Unassembled WGS sequence"/>
</dbReference>
<evidence type="ECO:0000313" key="5">
    <source>
        <dbReference type="Proteomes" id="UP001642484"/>
    </source>
</evidence>
<dbReference type="InterPro" id="IPR036770">
    <property type="entry name" value="Ankyrin_rpt-contain_sf"/>
</dbReference>
<dbReference type="SUPFAM" id="SSF48403">
    <property type="entry name" value="Ankyrin repeat"/>
    <property type="match status" value="1"/>
</dbReference>
<evidence type="ECO:0000256" key="3">
    <source>
        <dbReference type="PROSITE-ProRule" id="PRU00023"/>
    </source>
</evidence>
<dbReference type="Gene3D" id="1.25.40.20">
    <property type="entry name" value="Ankyrin repeat-containing domain"/>
    <property type="match status" value="2"/>
</dbReference>
<reference evidence="4 5" key="1">
    <citation type="submission" date="2024-02" db="EMBL/GenBank/DDBJ databases">
        <authorList>
            <person name="Chen Y."/>
            <person name="Shah S."/>
            <person name="Dougan E. K."/>
            <person name="Thang M."/>
            <person name="Chan C."/>
        </authorList>
    </citation>
    <scope>NUCLEOTIDE SEQUENCE [LARGE SCALE GENOMIC DNA]</scope>
</reference>
<feature type="repeat" description="ANK" evidence="3">
    <location>
        <begin position="229"/>
        <end position="261"/>
    </location>
</feature>
<feature type="repeat" description="ANK" evidence="3">
    <location>
        <begin position="262"/>
        <end position="294"/>
    </location>
</feature>
<accession>A0ABP0PSQ1</accession>
<dbReference type="Pfam" id="PF12796">
    <property type="entry name" value="Ank_2"/>
    <property type="match status" value="2"/>
</dbReference>
<dbReference type="PROSITE" id="PS50297">
    <property type="entry name" value="ANK_REP_REGION"/>
    <property type="match status" value="4"/>
</dbReference>
<dbReference type="PANTHER" id="PTHR24171:SF10">
    <property type="entry name" value="ANKYRIN REPEAT DOMAIN-CONTAINING PROTEIN 29-LIKE"/>
    <property type="match status" value="1"/>
</dbReference>